<name>A0A8S1AIS8_ARCPL</name>
<comment type="caution">
    <text evidence="2">The sequence shown here is derived from an EMBL/GenBank/DDBJ whole genome shotgun (WGS) entry which is preliminary data.</text>
</comment>
<dbReference type="Gene3D" id="1.20.1280.50">
    <property type="match status" value="1"/>
</dbReference>
<dbReference type="OrthoDB" id="2261376at2759"/>
<dbReference type="Proteomes" id="UP000494256">
    <property type="component" value="Unassembled WGS sequence"/>
</dbReference>
<dbReference type="Pfam" id="PF12937">
    <property type="entry name" value="F-box-like"/>
    <property type="match status" value="1"/>
</dbReference>
<reference evidence="2 3" key="1">
    <citation type="submission" date="2020-04" db="EMBL/GenBank/DDBJ databases">
        <authorList>
            <person name="Wallbank WR R."/>
            <person name="Pardo Diaz C."/>
            <person name="Kozak K."/>
            <person name="Martin S."/>
            <person name="Jiggins C."/>
            <person name="Moest M."/>
            <person name="Warren A I."/>
            <person name="Byers J.R.P. K."/>
            <person name="Montejo-Kovacevich G."/>
            <person name="Yen C E."/>
        </authorList>
    </citation>
    <scope>NUCLEOTIDE SEQUENCE [LARGE SCALE GENOMIC DNA]</scope>
</reference>
<dbReference type="InterPro" id="IPR036047">
    <property type="entry name" value="F-box-like_dom_sf"/>
</dbReference>
<dbReference type="PROSITE" id="PS50181">
    <property type="entry name" value="FBOX"/>
    <property type="match status" value="1"/>
</dbReference>
<organism evidence="2 3">
    <name type="scientific">Arctia plantaginis</name>
    <name type="common">Wood tiger moth</name>
    <name type="synonym">Phalaena plantaginis</name>
    <dbReference type="NCBI Taxonomy" id="874455"/>
    <lineage>
        <taxon>Eukaryota</taxon>
        <taxon>Metazoa</taxon>
        <taxon>Ecdysozoa</taxon>
        <taxon>Arthropoda</taxon>
        <taxon>Hexapoda</taxon>
        <taxon>Insecta</taxon>
        <taxon>Pterygota</taxon>
        <taxon>Neoptera</taxon>
        <taxon>Endopterygota</taxon>
        <taxon>Lepidoptera</taxon>
        <taxon>Glossata</taxon>
        <taxon>Ditrysia</taxon>
        <taxon>Noctuoidea</taxon>
        <taxon>Erebidae</taxon>
        <taxon>Arctiinae</taxon>
        <taxon>Arctia</taxon>
    </lineage>
</organism>
<dbReference type="SUPFAM" id="SSF81383">
    <property type="entry name" value="F-box domain"/>
    <property type="match status" value="1"/>
</dbReference>
<dbReference type="EMBL" id="CADEBD010000324">
    <property type="protein sequence ID" value="CAB3245108.1"/>
    <property type="molecule type" value="Genomic_DNA"/>
</dbReference>
<dbReference type="InterPro" id="IPR001810">
    <property type="entry name" value="F-box_dom"/>
</dbReference>
<evidence type="ECO:0000313" key="2">
    <source>
        <dbReference type="EMBL" id="CAB3245108.1"/>
    </source>
</evidence>
<feature type="domain" description="F-box" evidence="1">
    <location>
        <begin position="1"/>
        <end position="47"/>
    </location>
</feature>
<evidence type="ECO:0000313" key="3">
    <source>
        <dbReference type="Proteomes" id="UP000494256"/>
    </source>
</evidence>
<protein>
    <recommendedName>
        <fullName evidence="1">F-box domain-containing protein</fullName>
    </recommendedName>
</protein>
<accession>A0A8S1AIS8</accession>
<dbReference type="InterPro" id="IPR036322">
    <property type="entry name" value="WD40_repeat_dom_sf"/>
</dbReference>
<gene>
    <name evidence="2" type="ORF">APLA_LOCUS10946</name>
</gene>
<dbReference type="AlphaFoldDB" id="A0A8S1AIS8"/>
<proteinExistence type="predicted"/>
<dbReference type="SUPFAM" id="SSF50978">
    <property type="entry name" value="WD40 repeat-like"/>
    <property type="match status" value="1"/>
</dbReference>
<dbReference type="SMART" id="SM00256">
    <property type="entry name" value="FBOX"/>
    <property type="match status" value="1"/>
</dbReference>
<sequence>MDINKLPLETLAEILMKTDGFTLGKCRRVCKKWKAAIDEMDYVWDRICQKEFRNASWIAKKKSGNECRWYHLYKNLSKWSKVTTFESNMREFYKFSLHDKSHALGIDYSVLPLKDTRGIVLYDMSTLKYIPVAVPEKSCLKIANNDYATVILLKSGILLQRTVEQLSFMTEAFFKADNFVLSGEELYFVNNRDIYKCDLSKPNLESKLMLHCDYDIKEIQYNSGVMIVFTDCGKIVSISNDRSVSVKPINCPPAWVKQIKHICAINENNYVCYSRMLFQIETDQYRHLYLDFPPITALFFYGDFILIGTRAGEILLYRLSSQIYKAKPIFETIAQLPEGKFAVHLDVCERRTGPVMVAATFFEIFVLEFDFFPHEKDNRTSFPTDKLCMYKRLLILRDRLRLGVPSIKSIA</sequence>
<evidence type="ECO:0000259" key="1">
    <source>
        <dbReference type="PROSITE" id="PS50181"/>
    </source>
</evidence>